<sequence>MIRGLYTSASGMLALQNKHESLANNLANINTPGFKQDLALMRSFPEQLISRVRDNTGPDIPGIPNMGGQAAMIGRLNTGVYMSEALPVFTQGDIEETHNPYDVALMDNIQPDEDGNERRLFYSVAPIDDLTQPADDGNIRFTRNGNWSVNAEGYLVTAEGYYVLDNANMAIQVNKNPNDSTAAANENAGKNLRIDDKGKLWIEYLENTPGQPTATRLEELNATLGLNVIADPSRKLVREGSDRYRLDGQFDVANDVEKIETALQADIDALANNVYNDPKVRGRYGVQQGWQERSNVDPAQTITSMMSVLRAYEANQKVITTIDGTLEKAANELGRVNG</sequence>
<evidence type="ECO:0000313" key="5">
    <source>
        <dbReference type="EMBL" id="GED67536.1"/>
    </source>
</evidence>
<feature type="domain" description="Flagellar hook protein FlgE/F/G-like D1" evidence="4">
    <location>
        <begin position="135"/>
        <end position="198"/>
    </location>
</feature>
<dbReference type="PROSITE" id="PS00588">
    <property type="entry name" value="FLAGELLA_BB_ROD"/>
    <property type="match status" value="1"/>
</dbReference>
<dbReference type="RefSeq" id="WP_049740895.1">
    <property type="nucleotide sequence ID" value="NZ_BJON01000005.1"/>
</dbReference>
<name>A0A0K9YUJ4_9BACL</name>
<dbReference type="EMBL" id="BJON01000005">
    <property type="protein sequence ID" value="GED67536.1"/>
    <property type="molecule type" value="Genomic_DNA"/>
</dbReference>
<dbReference type="Proteomes" id="UP000319578">
    <property type="component" value="Unassembled WGS sequence"/>
</dbReference>
<organism evidence="6 7">
    <name type="scientific">Brevibacillus reuszeri</name>
    <dbReference type="NCBI Taxonomy" id="54915"/>
    <lineage>
        <taxon>Bacteria</taxon>
        <taxon>Bacillati</taxon>
        <taxon>Bacillota</taxon>
        <taxon>Bacilli</taxon>
        <taxon>Bacillales</taxon>
        <taxon>Paenibacillaceae</taxon>
        <taxon>Brevibacillus</taxon>
    </lineage>
</organism>
<dbReference type="InterPro" id="IPR037925">
    <property type="entry name" value="FlgE/F/G-like"/>
</dbReference>
<keyword evidence="8" id="KW-1185">Reference proteome</keyword>
<dbReference type="GO" id="GO:0009288">
    <property type="term" value="C:bacterial-type flagellum"/>
    <property type="evidence" value="ECO:0007669"/>
    <property type="project" value="TreeGrafter"/>
</dbReference>
<evidence type="ECO:0000256" key="1">
    <source>
        <dbReference type="ARBA" id="ARBA00009677"/>
    </source>
</evidence>
<dbReference type="Proteomes" id="UP000036834">
    <property type="component" value="Unassembled WGS sequence"/>
</dbReference>
<keyword evidence="6" id="KW-0282">Flagellum</keyword>
<reference evidence="7" key="1">
    <citation type="submission" date="2015-07" db="EMBL/GenBank/DDBJ databases">
        <title>Genome sequencing project for genomic taxonomy and phylogenomics of Bacillus-like bacteria.</title>
        <authorList>
            <person name="Liu B."/>
            <person name="Wang J."/>
            <person name="Zhu Y."/>
            <person name="Liu G."/>
            <person name="Chen Q."/>
            <person name="Chen Z."/>
            <person name="Lan J."/>
            <person name="Che J."/>
            <person name="Ge C."/>
            <person name="Shi H."/>
            <person name="Pan Z."/>
            <person name="Liu X."/>
        </authorList>
    </citation>
    <scope>NUCLEOTIDE SEQUENCE [LARGE SCALE GENOMIC DNA]</scope>
    <source>
        <strain evidence="7">DSM 9887</strain>
    </source>
</reference>
<dbReference type="InterPro" id="IPR019776">
    <property type="entry name" value="Flagellar_basal_body_rod_CS"/>
</dbReference>
<evidence type="ECO:0000259" key="2">
    <source>
        <dbReference type="Pfam" id="PF00460"/>
    </source>
</evidence>
<gene>
    <name evidence="5" type="primary">flhO</name>
    <name evidence="6" type="ORF">ADS79_24215</name>
    <name evidence="5" type="ORF">BRE01_12380</name>
</gene>
<dbReference type="PANTHER" id="PTHR30435:SF19">
    <property type="entry name" value="FLAGELLAR BASAL-BODY ROD PROTEIN FLGG"/>
    <property type="match status" value="1"/>
</dbReference>
<dbReference type="EMBL" id="LGIQ01000009">
    <property type="protein sequence ID" value="KNB71855.1"/>
    <property type="molecule type" value="Genomic_DNA"/>
</dbReference>
<evidence type="ECO:0000313" key="6">
    <source>
        <dbReference type="EMBL" id="KNB71855.1"/>
    </source>
</evidence>
<reference evidence="5 8" key="3">
    <citation type="submission" date="2019-06" db="EMBL/GenBank/DDBJ databases">
        <title>Whole genome shotgun sequence of Brevibacillus reuszeri NBRC 15719.</title>
        <authorList>
            <person name="Hosoyama A."/>
            <person name="Uohara A."/>
            <person name="Ohji S."/>
            <person name="Ichikawa N."/>
        </authorList>
    </citation>
    <scope>NUCLEOTIDE SEQUENCE [LARGE SCALE GENOMIC DNA]</scope>
    <source>
        <strain evidence="5 8">NBRC 15719</strain>
    </source>
</reference>
<evidence type="ECO:0000313" key="7">
    <source>
        <dbReference type="Proteomes" id="UP000036834"/>
    </source>
</evidence>
<dbReference type="InterPro" id="IPR053967">
    <property type="entry name" value="LlgE_F_G-like_D1"/>
</dbReference>
<dbReference type="Pfam" id="PF06429">
    <property type="entry name" value="Flg_bbr_C"/>
    <property type="match status" value="1"/>
</dbReference>
<keyword evidence="6" id="KW-0969">Cilium</keyword>
<dbReference type="AlphaFoldDB" id="A0A0K9YUJ4"/>
<accession>A0A0K9YUJ4</accession>
<dbReference type="InterPro" id="IPR001444">
    <property type="entry name" value="Flag_bb_rod_N"/>
</dbReference>
<reference evidence="6" key="2">
    <citation type="submission" date="2015-07" db="EMBL/GenBank/DDBJ databases">
        <title>MeaNS - Measles Nucleotide Surveillance Program.</title>
        <authorList>
            <person name="Tran T."/>
            <person name="Druce J."/>
        </authorList>
    </citation>
    <scope>NUCLEOTIDE SEQUENCE</scope>
    <source>
        <strain evidence="6">DSM 9887</strain>
    </source>
</reference>
<dbReference type="GO" id="GO:0071978">
    <property type="term" value="P:bacterial-type flagellum-dependent swarming motility"/>
    <property type="evidence" value="ECO:0007669"/>
    <property type="project" value="TreeGrafter"/>
</dbReference>
<dbReference type="Pfam" id="PF00460">
    <property type="entry name" value="Flg_bb_rod"/>
    <property type="match status" value="1"/>
</dbReference>
<evidence type="ECO:0000259" key="4">
    <source>
        <dbReference type="Pfam" id="PF22692"/>
    </source>
</evidence>
<keyword evidence="6" id="KW-0966">Cell projection</keyword>
<dbReference type="SUPFAM" id="SSF117143">
    <property type="entry name" value="Flagellar hook protein flgE"/>
    <property type="match status" value="1"/>
</dbReference>
<protein>
    <submittedName>
        <fullName evidence="6">Flagellar basal body rod protein FlgG</fullName>
    </submittedName>
    <submittedName>
        <fullName evidence="5">Flagellar hook-basal body complex protein FlhO</fullName>
    </submittedName>
</protein>
<dbReference type="OrthoDB" id="9800375at2"/>
<comment type="caution">
    <text evidence="6">The sequence shown here is derived from an EMBL/GenBank/DDBJ whole genome shotgun (WGS) entry which is preliminary data.</text>
</comment>
<proteinExistence type="inferred from homology"/>
<feature type="domain" description="Flagellar basal body rod protein N-terminal" evidence="2">
    <location>
        <begin position="5"/>
        <end position="35"/>
    </location>
</feature>
<evidence type="ECO:0000259" key="3">
    <source>
        <dbReference type="Pfam" id="PF06429"/>
    </source>
</evidence>
<feature type="domain" description="Flagellar basal-body/hook protein C-terminal" evidence="3">
    <location>
        <begin position="287"/>
        <end position="331"/>
    </location>
</feature>
<dbReference type="InterPro" id="IPR010930">
    <property type="entry name" value="Flg_bb/hook_C_dom"/>
</dbReference>
<dbReference type="Pfam" id="PF22692">
    <property type="entry name" value="LlgE_F_G_D1"/>
    <property type="match status" value="1"/>
</dbReference>
<dbReference type="PATRIC" id="fig|54915.3.peg.3984"/>
<dbReference type="PANTHER" id="PTHR30435">
    <property type="entry name" value="FLAGELLAR PROTEIN"/>
    <property type="match status" value="1"/>
</dbReference>
<evidence type="ECO:0000313" key="8">
    <source>
        <dbReference type="Proteomes" id="UP000319578"/>
    </source>
</evidence>
<comment type="similarity">
    <text evidence="1">Belongs to the flagella basal body rod proteins family.</text>
</comment>
<dbReference type="STRING" id="54915.ADS79_24215"/>